<keyword evidence="1" id="KW-0853">WD repeat</keyword>
<dbReference type="InterPro" id="IPR036322">
    <property type="entry name" value="WD40_repeat_dom_sf"/>
</dbReference>
<organism evidence="3 4">
    <name type="scientific">Parelaphostrongylus tenuis</name>
    <name type="common">Meningeal worm</name>
    <dbReference type="NCBI Taxonomy" id="148309"/>
    <lineage>
        <taxon>Eukaryota</taxon>
        <taxon>Metazoa</taxon>
        <taxon>Ecdysozoa</taxon>
        <taxon>Nematoda</taxon>
        <taxon>Chromadorea</taxon>
        <taxon>Rhabditida</taxon>
        <taxon>Rhabditina</taxon>
        <taxon>Rhabditomorpha</taxon>
        <taxon>Strongyloidea</taxon>
        <taxon>Metastrongylidae</taxon>
        <taxon>Parelaphostrongylus</taxon>
    </lineage>
</organism>
<dbReference type="GO" id="GO:0005783">
    <property type="term" value="C:endoplasmic reticulum"/>
    <property type="evidence" value="ECO:0007669"/>
    <property type="project" value="TreeGrafter"/>
</dbReference>
<proteinExistence type="predicted"/>
<dbReference type="Gene3D" id="2.130.10.10">
    <property type="entry name" value="YVTN repeat-like/Quinoprotein amine dehydrogenase"/>
    <property type="match status" value="2"/>
</dbReference>
<evidence type="ECO:0000313" key="4">
    <source>
        <dbReference type="Proteomes" id="UP001196413"/>
    </source>
</evidence>
<dbReference type="PROSITE" id="PS50294">
    <property type="entry name" value="WD_REPEATS_REGION"/>
    <property type="match status" value="1"/>
</dbReference>
<accession>A0AAD5MQM7</accession>
<dbReference type="PANTHER" id="PTHR44321:SF1">
    <property type="entry name" value="TRANSDUCIN BETA-LIKE PROTEIN 2"/>
    <property type="match status" value="1"/>
</dbReference>
<sequence length="408" mass="46253">MNGAEDAQKFEAERKLSKHRKTEHHWKPKMKDVSYDHKWSVTTLKGHTADVTGIDFAQDGKKFVSVSTDRSAFLWDCRDFEEKEHKCVSQVLEFDTATKVSFSPDSKSMVFAMKRMNKLSVFKLVRKEGSTAYKFVHVENVDFPVVHTQDILYCGISSTGKYLMSASLDMKIALYDIHGSVLKVLEPKLSALFDVTLSPDGRFIAACGFTPDVFVYEVLFNREGSFQEVKRAFDLKGHNSGVFGVAFNCNASRAVTVSRDGYWRIFDTDIRYSQGQEATIVNKGEWSMLKGANADHIRLAMSPSGGCFAVSCDSNLKLFSSEDDSSDFPMLPNIHGNHNVNVIRFSPCGRFLATCGDRYIRIFRNIPEYQSDIVRLTKNINYVSGDAPRRRIQEQIEEAKKMIQMYCT</sequence>
<feature type="compositionally biased region" description="Basic and acidic residues" evidence="2">
    <location>
        <begin position="1"/>
        <end position="15"/>
    </location>
</feature>
<keyword evidence="4" id="KW-1185">Reference proteome</keyword>
<reference evidence="3" key="1">
    <citation type="submission" date="2021-06" db="EMBL/GenBank/DDBJ databases">
        <title>Parelaphostrongylus tenuis whole genome reference sequence.</title>
        <authorList>
            <person name="Garwood T.J."/>
            <person name="Larsen P.A."/>
            <person name="Fountain-Jones N.M."/>
            <person name="Garbe J.R."/>
            <person name="Macchietto M.G."/>
            <person name="Kania S.A."/>
            <person name="Gerhold R.W."/>
            <person name="Richards J.E."/>
            <person name="Wolf T.M."/>
        </authorList>
    </citation>
    <scope>NUCLEOTIDE SEQUENCE</scope>
    <source>
        <strain evidence="3">MNPRO001-30</strain>
        <tissue evidence="3">Meninges</tissue>
    </source>
</reference>
<dbReference type="SUPFAM" id="SSF50978">
    <property type="entry name" value="WD40 repeat-like"/>
    <property type="match status" value="1"/>
</dbReference>
<dbReference type="InterPro" id="IPR042410">
    <property type="entry name" value="WBSCR13"/>
</dbReference>
<dbReference type="SMART" id="SM00320">
    <property type="entry name" value="WD40"/>
    <property type="match status" value="6"/>
</dbReference>
<feature type="repeat" description="WD" evidence="1">
    <location>
        <begin position="235"/>
        <end position="267"/>
    </location>
</feature>
<dbReference type="PANTHER" id="PTHR44321">
    <property type="entry name" value="TRANSDUCIN BETA-LIKE PROTEIN 2"/>
    <property type="match status" value="1"/>
</dbReference>
<dbReference type="InterPro" id="IPR001680">
    <property type="entry name" value="WD40_rpt"/>
</dbReference>
<gene>
    <name evidence="3" type="primary">TBL2</name>
    <name evidence="3" type="ORF">KIN20_020140</name>
</gene>
<feature type="region of interest" description="Disordered" evidence="2">
    <location>
        <begin position="1"/>
        <end position="24"/>
    </location>
</feature>
<name>A0AAD5MQM7_PARTN</name>
<dbReference type="Pfam" id="PF00400">
    <property type="entry name" value="WD40"/>
    <property type="match status" value="4"/>
</dbReference>
<evidence type="ECO:0000256" key="2">
    <source>
        <dbReference type="SAM" id="MobiDB-lite"/>
    </source>
</evidence>
<dbReference type="Proteomes" id="UP001196413">
    <property type="component" value="Unassembled WGS sequence"/>
</dbReference>
<dbReference type="GO" id="GO:0030968">
    <property type="term" value="P:endoplasmic reticulum unfolded protein response"/>
    <property type="evidence" value="ECO:0007669"/>
    <property type="project" value="TreeGrafter"/>
</dbReference>
<protein>
    <submittedName>
        <fullName evidence="3">Transducin beta-like protein 2</fullName>
    </submittedName>
</protein>
<dbReference type="AlphaFoldDB" id="A0AAD5MQM7"/>
<feature type="repeat" description="WD" evidence="1">
    <location>
        <begin position="44"/>
        <end position="76"/>
    </location>
</feature>
<comment type="caution">
    <text evidence="3">The sequence shown here is derived from an EMBL/GenBank/DDBJ whole genome shotgun (WGS) entry which is preliminary data.</text>
</comment>
<dbReference type="PROSITE" id="PS50082">
    <property type="entry name" value="WD_REPEATS_2"/>
    <property type="match status" value="2"/>
</dbReference>
<evidence type="ECO:0000256" key="1">
    <source>
        <dbReference type="PROSITE-ProRule" id="PRU00221"/>
    </source>
</evidence>
<dbReference type="InterPro" id="IPR015943">
    <property type="entry name" value="WD40/YVTN_repeat-like_dom_sf"/>
</dbReference>
<evidence type="ECO:0000313" key="3">
    <source>
        <dbReference type="EMBL" id="KAJ1360998.1"/>
    </source>
</evidence>
<dbReference type="EMBL" id="JAHQIW010004072">
    <property type="protein sequence ID" value="KAJ1360998.1"/>
    <property type="molecule type" value="Genomic_DNA"/>
</dbReference>